<feature type="transmembrane region" description="Helical" evidence="1">
    <location>
        <begin position="21"/>
        <end position="39"/>
    </location>
</feature>
<organism evidence="2 3">
    <name type="scientific">Zooshikella harenae</name>
    <dbReference type="NCBI Taxonomy" id="2827238"/>
    <lineage>
        <taxon>Bacteria</taxon>
        <taxon>Pseudomonadati</taxon>
        <taxon>Pseudomonadota</taxon>
        <taxon>Gammaproteobacteria</taxon>
        <taxon>Oceanospirillales</taxon>
        <taxon>Zooshikellaceae</taxon>
        <taxon>Zooshikella</taxon>
    </lineage>
</organism>
<feature type="non-terminal residue" evidence="2">
    <location>
        <position position="1"/>
    </location>
</feature>
<name>A0ABS5ZK34_9GAMM</name>
<gene>
    <name evidence="2" type="ORF">KCG35_24925</name>
</gene>
<dbReference type="Proteomes" id="UP000690515">
    <property type="component" value="Unassembled WGS sequence"/>
</dbReference>
<evidence type="ECO:0000256" key="1">
    <source>
        <dbReference type="SAM" id="Phobius"/>
    </source>
</evidence>
<evidence type="ECO:0000313" key="3">
    <source>
        <dbReference type="Proteomes" id="UP000690515"/>
    </source>
</evidence>
<accession>A0ABS5ZK34</accession>
<dbReference type="RefSeq" id="WP_215822555.1">
    <property type="nucleotide sequence ID" value="NZ_JAGSOY010000210.1"/>
</dbReference>
<keyword evidence="1" id="KW-0472">Membrane</keyword>
<sequence length="88" mass="9899">IRHIYDKWKFGRSASYHMYSAKLWGITLFIGFVHLFLTGSVGLPIYSAVGMGILTDIEGLIASFILSSWHADVPSVFHALNIENENKK</sequence>
<proteinExistence type="predicted"/>
<comment type="caution">
    <text evidence="2">The sequence shown here is derived from an EMBL/GenBank/DDBJ whole genome shotgun (WGS) entry which is preliminary data.</text>
</comment>
<keyword evidence="1" id="KW-0812">Transmembrane</keyword>
<dbReference type="EMBL" id="JAGSOY010000210">
    <property type="protein sequence ID" value="MBU2714295.1"/>
    <property type="molecule type" value="Genomic_DNA"/>
</dbReference>
<evidence type="ECO:0000313" key="2">
    <source>
        <dbReference type="EMBL" id="MBU2714295.1"/>
    </source>
</evidence>
<keyword evidence="3" id="KW-1185">Reference proteome</keyword>
<protein>
    <submittedName>
        <fullName evidence="2">Uncharacterized protein</fullName>
    </submittedName>
</protein>
<keyword evidence="1" id="KW-1133">Transmembrane helix</keyword>
<reference evidence="2 3" key="1">
    <citation type="submission" date="2021-04" db="EMBL/GenBank/DDBJ databases">
        <authorList>
            <person name="Pira H."/>
            <person name="Risdian C."/>
            <person name="Wink J."/>
        </authorList>
    </citation>
    <scope>NUCLEOTIDE SEQUENCE [LARGE SCALE GENOMIC DNA]</scope>
    <source>
        <strain evidence="2 3">WH53</strain>
    </source>
</reference>